<dbReference type="EMBL" id="QOQW01000002">
    <property type="protein sequence ID" value="RCK81202.1"/>
    <property type="molecule type" value="Genomic_DNA"/>
</dbReference>
<sequence length="659" mass="72337">MPSLRFRILLAFIGTITLLSTALGFWHYRHLRDLVTRSFTADSQVFAHLIARQAVAPLFAEDAAALERLASQALALPSLHGIAFWTAEGRLLQAFPAGDLPFSPFASTAIALDDLPAAAATGRGVLVRAPVMLATLSPEGVPTGPLRRIGEVSLWFTLDDLTRELASIRNTVVMAEALFALVAGLLVFTLERWATRPLIALIEKIRGIAEGDLSIRVEVPTRGGEITTLCQSVNQMADALQRHTASLERSLAERTAALDKLQALMDNMSNGVMVCRPLPGEEDFLIEELNRAAAGLGHLARDQAIGQPVTHLLPGLRPMGLLEAMRRVAREGRPEHIAEARYGDDRTQGWWEIFLYRLPSGEVVTVVADITERKSAEEAWRRFNAELDQRVRDRTAQLEAANRELEAFSYSVSHDLRAPLRGIDGWSVALLEDCAAGLDERGRQYLGRVRAEAQRMGLLIDELLQLSRVTRSKLEPTTVDLSALAQKVADRLREAHPDRQLEFLIAPGLQARGDPLLLEIVLTNLLDNACKFTRPRSPARIEFRRLDPAIDTDLAAGPTTRSDSEWPGHPGGPIGRPDPATLARVPVFLVRDNGVGFDMAYAGKLFGAFQRLHRSSEFPGTGIGLATVARIIHRHGGRVWGESRPDAGATFYFTLGEPS</sequence>
<evidence type="ECO:0000259" key="10">
    <source>
        <dbReference type="PROSITE" id="PS50885"/>
    </source>
</evidence>
<name>A0A367ZV12_9BACT</name>
<accession>A0A367ZV12</accession>
<dbReference type="SMART" id="SM00304">
    <property type="entry name" value="HAMP"/>
    <property type="match status" value="1"/>
</dbReference>
<reference evidence="11 12" key="1">
    <citation type="submission" date="2018-05" db="EMBL/GenBank/DDBJ databases">
        <title>A metagenomic window into the 2 km-deep terrestrial subsurface aquifer revealed taxonomically and functionally diverse microbial community comprising novel uncultured bacterial lineages.</title>
        <authorList>
            <person name="Kadnikov V.V."/>
            <person name="Mardanov A.V."/>
            <person name="Beletsky A.V."/>
            <person name="Banks D."/>
            <person name="Pimenov N.V."/>
            <person name="Frank Y.A."/>
            <person name="Karnachuk O.V."/>
            <person name="Ravin N.V."/>
        </authorList>
    </citation>
    <scope>NUCLEOTIDE SEQUENCE [LARGE SCALE GENOMIC DNA]</scope>
    <source>
        <strain evidence="11">BY5</strain>
    </source>
</reference>
<keyword evidence="5" id="KW-0808">Transferase</keyword>
<dbReference type="GO" id="GO:0016020">
    <property type="term" value="C:membrane"/>
    <property type="evidence" value="ECO:0007669"/>
    <property type="project" value="UniProtKB-SubCell"/>
</dbReference>
<dbReference type="InterPro" id="IPR035965">
    <property type="entry name" value="PAS-like_dom_sf"/>
</dbReference>
<dbReference type="EC" id="2.7.13.3" evidence="3"/>
<evidence type="ECO:0000256" key="1">
    <source>
        <dbReference type="ARBA" id="ARBA00000085"/>
    </source>
</evidence>
<feature type="domain" description="HAMP" evidence="10">
    <location>
        <begin position="192"/>
        <end position="245"/>
    </location>
</feature>
<gene>
    <name evidence="11" type="ORF">OZSIB_2071</name>
</gene>
<protein>
    <recommendedName>
        <fullName evidence="3">histidine kinase</fullName>
        <ecNumber evidence="3">2.7.13.3</ecNumber>
    </recommendedName>
</protein>
<keyword evidence="7" id="KW-0472">Membrane</keyword>
<evidence type="ECO:0000313" key="12">
    <source>
        <dbReference type="Proteomes" id="UP000252355"/>
    </source>
</evidence>
<evidence type="ECO:0000313" key="11">
    <source>
        <dbReference type="EMBL" id="RCK81202.1"/>
    </source>
</evidence>
<dbReference type="Gene3D" id="1.10.287.130">
    <property type="match status" value="1"/>
</dbReference>
<evidence type="ECO:0000256" key="2">
    <source>
        <dbReference type="ARBA" id="ARBA00004370"/>
    </source>
</evidence>
<dbReference type="Proteomes" id="UP000252355">
    <property type="component" value="Unassembled WGS sequence"/>
</dbReference>
<dbReference type="Gene3D" id="3.30.565.10">
    <property type="entry name" value="Histidine kinase-like ATPase, C-terminal domain"/>
    <property type="match status" value="1"/>
</dbReference>
<evidence type="ECO:0000256" key="4">
    <source>
        <dbReference type="ARBA" id="ARBA00022553"/>
    </source>
</evidence>
<evidence type="ECO:0000256" key="3">
    <source>
        <dbReference type="ARBA" id="ARBA00012438"/>
    </source>
</evidence>
<dbReference type="SUPFAM" id="SSF47384">
    <property type="entry name" value="Homodimeric domain of signal transducing histidine kinase"/>
    <property type="match status" value="1"/>
</dbReference>
<dbReference type="PRINTS" id="PR00344">
    <property type="entry name" value="BCTRLSENSOR"/>
</dbReference>
<dbReference type="CDD" id="cd00082">
    <property type="entry name" value="HisKA"/>
    <property type="match status" value="1"/>
</dbReference>
<dbReference type="InterPro" id="IPR004358">
    <property type="entry name" value="Sig_transdc_His_kin-like_C"/>
</dbReference>
<evidence type="ECO:0000256" key="7">
    <source>
        <dbReference type="ARBA" id="ARBA00023136"/>
    </source>
</evidence>
<organism evidence="11 12">
    <name type="scientific">Candidatus Ozemobacter sibiricus</name>
    <dbReference type="NCBI Taxonomy" id="2268124"/>
    <lineage>
        <taxon>Bacteria</taxon>
        <taxon>Candidatus Ozemobacteria</taxon>
        <taxon>Candidatus Ozemobacterales</taxon>
        <taxon>Candidatus Ozemobacteraceae</taxon>
        <taxon>Candidatus Ozemobacter</taxon>
    </lineage>
</organism>
<dbReference type="InterPro" id="IPR050351">
    <property type="entry name" value="BphY/WalK/GraS-like"/>
</dbReference>
<dbReference type="SUPFAM" id="SSF158472">
    <property type="entry name" value="HAMP domain-like"/>
    <property type="match status" value="1"/>
</dbReference>
<dbReference type="InterPro" id="IPR003661">
    <property type="entry name" value="HisK_dim/P_dom"/>
</dbReference>
<feature type="region of interest" description="Disordered" evidence="8">
    <location>
        <begin position="554"/>
        <end position="578"/>
    </location>
</feature>
<keyword evidence="6 11" id="KW-0418">Kinase</keyword>
<dbReference type="Pfam" id="PF00512">
    <property type="entry name" value="HisKA"/>
    <property type="match status" value="1"/>
</dbReference>
<dbReference type="PANTHER" id="PTHR42878:SF15">
    <property type="entry name" value="BACTERIOPHYTOCHROME"/>
    <property type="match status" value="1"/>
</dbReference>
<dbReference type="InterPro" id="IPR013656">
    <property type="entry name" value="PAS_4"/>
</dbReference>
<dbReference type="FunFam" id="1.10.287.130:FF:000070">
    <property type="entry name" value="Histidine kinase sensor protein"/>
    <property type="match status" value="1"/>
</dbReference>
<dbReference type="GO" id="GO:0007234">
    <property type="term" value="P:osmosensory signaling via phosphorelay pathway"/>
    <property type="evidence" value="ECO:0007669"/>
    <property type="project" value="TreeGrafter"/>
</dbReference>
<dbReference type="Pfam" id="PF00672">
    <property type="entry name" value="HAMP"/>
    <property type="match status" value="1"/>
</dbReference>
<dbReference type="InterPro" id="IPR000014">
    <property type="entry name" value="PAS"/>
</dbReference>
<dbReference type="InterPro" id="IPR003660">
    <property type="entry name" value="HAMP_dom"/>
</dbReference>
<dbReference type="CDD" id="cd00130">
    <property type="entry name" value="PAS"/>
    <property type="match status" value="1"/>
</dbReference>
<proteinExistence type="predicted"/>
<dbReference type="Pfam" id="PF08448">
    <property type="entry name" value="PAS_4"/>
    <property type="match status" value="1"/>
</dbReference>
<evidence type="ECO:0000256" key="5">
    <source>
        <dbReference type="ARBA" id="ARBA00022679"/>
    </source>
</evidence>
<evidence type="ECO:0000256" key="8">
    <source>
        <dbReference type="SAM" id="MobiDB-lite"/>
    </source>
</evidence>
<dbReference type="Gene3D" id="3.30.450.20">
    <property type="entry name" value="PAS domain"/>
    <property type="match status" value="1"/>
</dbReference>
<dbReference type="Gene3D" id="6.10.340.10">
    <property type="match status" value="1"/>
</dbReference>
<dbReference type="PROSITE" id="PS50109">
    <property type="entry name" value="HIS_KIN"/>
    <property type="match status" value="1"/>
</dbReference>
<comment type="catalytic activity">
    <reaction evidence="1">
        <text>ATP + protein L-histidine = ADP + protein N-phospho-L-histidine.</text>
        <dbReference type="EC" id="2.7.13.3"/>
    </reaction>
</comment>
<keyword evidence="4" id="KW-0597">Phosphoprotein</keyword>
<dbReference type="PANTHER" id="PTHR42878">
    <property type="entry name" value="TWO-COMPONENT HISTIDINE KINASE"/>
    <property type="match status" value="1"/>
</dbReference>
<evidence type="ECO:0000256" key="6">
    <source>
        <dbReference type="ARBA" id="ARBA00022777"/>
    </source>
</evidence>
<dbReference type="SMART" id="SM00387">
    <property type="entry name" value="HATPase_c"/>
    <property type="match status" value="1"/>
</dbReference>
<dbReference type="InterPro" id="IPR003594">
    <property type="entry name" value="HATPase_dom"/>
</dbReference>
<evidence type="ECO:0000259" key="9">
    <source>
        <dbReference type="PROSITE" id="PS50109"/>
    </source>
</evidence>
<dbReference type="Pfam" id="PF02518">
    <property type="entry name" value="HATPase_c"/>
    <property type="match status" value="1"/>
</dbReference>
<dbReference type="SMART" id="SM00388">
    <property type="entry name" value="HisKA"/>
    <property type="match status" value="1"/>
</dbReference>
<dbReference type="SUPFAM" id="SSF55785">
    <property type="entry name" value="PYP-like sensor domain (PAS domain)"/>
    <property type="match status" value="1"/>
</dbReference>
<dbReference type="AlphaFoldDB" id="A0A367ZV12"/>
<dbReference type="GO" id="GO:0000156">
    <property type="term" value="F:phosphorelay response regulator activity"/>
    <property type="evidence" value="ECO:0007669"/>
    <property type="project" value="TreeGrafter"/>
</dbReference>
<dbReference type="InterPro" id="IPR036890">
    <property type="entry name" value="HATPase_C_sf"/>
</dbReference>
<dbReference type="InterPro" id="IPR036097">
    <property type="entry name" value="HisK_dim/P_sf"/>
</dbReference>
<dbReference type="GO" id="GO:0000155">
    <property type="term" value="F:phosphorelay sensor kinase activity"/>
    <property type="evidence" value="ECO:0007669"/>
    <property type="project" value="InterPro"/>
</dbReference>
<comment type="subcellular location">
    <subcellularLocation>
        <location evidence="2">Membrane</location>
    </subcellularLocation>
</comment>
<comment type="caution">
    <text evidence="11">The sequence shown here is derived from an EMBL/GenBank/DDBJ whole genome shotgun (WGS) entry which is preliminary data.</text>
</comment>
<dbReference type="PROSITE" id="PS50885">
    <property type="entry name" value="HAMP"/>
    <property type="match status" value="1"/>
</dbReference>
<dbReference type="GO" id="GO:0030295">
    <property type="term" value="F:protein kinase activator activity"/>
    <property type="evidence" value="ECO:0007669"/>
    <property type="project" value="TreeGrafter"/>
</dbReference>
<dbReference type="CDD" id="cd06225">
    <property type="entry name" value="HAMP"/>
    <property type="match status" value="1"/>
</dbReference>
<feature type="domain" description="Histidine kinase" evidence="9">
    <location>
        <begin position="411"/>
        <end position="659"/>
    </location>
</feature>
<dbReference type="InterPro" id="IPR005467">
    <property type="entry name" value="His_kinase_dom"/>
</dbReference>
<dbReference type="SUPFAM" id="SSF55874">
    <property type="entry name" value="ATPase domain of HSP90 chaperone/DNA topoisomerase II/histidine kinase"/>
    <property type="match status" value="1"/>
</dbReference>